<dbReference type="Proteomes" id="UP001320706">
    <property type="component" value="Unassembled WGS sequence"/>
</dbReference>
<gene>
    <name evidence="1" type="primary">CPH2</name>
    <name evidence="1" type="ORF">M8818_002424</name>
</gene>
<protein>
    <submittedName>
        <fullName evidence="1">Clr6 histone deacetylase associated PHD protein-2 Cph2</fullName>
    </submittedName>
</protein>
<name>A0ACC3SKV9_9PEZI</name>
<comment type="caution">
    <text evidence="1">The sequence shown here is derived from an EMBL/GenBank/DDBJ whole genome shotgun (WGS) entry which is preliminary data.</text>
</comment>
<evidence type="ECO:0000313" key="2">
    <source>
        <dbReference type="Proteomes" id="UP001320706"/>
    </source>
</evidence>
<sequence length="1060" mass="115295">MMRNGRFATCWVFRYRLGLYRILGLLSLPSSYDSSIARQRDPSRVQGSLTDSLINYLSNTLRYSQIATSATISTPYILYGTRAPVVERHTPSAAMDANSWQEFPSDMPDLVGQPAIPYNPEDWEDWLRWDPQNNNATSPESLSKTSNDSPLQDLSFQRDQFPALGHNDTLAPPLIVGDDFGGALGNQDFNFGDLQQQDSSPFVFGGDATLQPVIDHLRADTSKEATTLWPSFDQDQSQNGLDMDYLNLPTKTVPSSYPTPSQTEHSGTASQPRTSISSGTSPEPVRKKAGRKRKSSSDDDEQKSDKSGSPNGDEPPVKKTSHNVIEKRYRNNLNDKIAELRDSVPSLRAMSRPDGVEVDSEDLEGLTPAHKLNKATVMAKATEYIKHLEKRNKTAMDEMAALKHRISKLEKAMQNSSAMHRQGNAGLNPAAARGRQGSLNAQALAAQQNMLQQQYMQQHAQPTYETQPNNAADAGQAQYVNPQGGNSFMSKLMVGSLAGLMVMEGFHEHEQNGQTTSGRGLFAVPGHLFKRGDVFSGSGVASQSTLPMLKMFLIFGALLYLVLPFLSFKPRQKQKTRPRIRLTAAPSLASPVEVRRKAWQTAVQSVWIPRHFLLEVVAVTSKMIKLSIRRLVGSERYSAITGITREDEAARIKAWDIAIDAQLAGGDAEVSYYRLLLTLMASGTLPDSPTRLMQKAVHFRIFFWEIANAGYGNLFMFKDFTAKVGRIYWDSARSQQRALMASKTSTNQSTPDEEIEVLPDHLAALLELDCDTVLTDPTIQRAYNLAWNRPSAENTTPNPTMDAVIEDHAIRSPLDAIAAWFANTTVDAVLARSLDAPHDPTADSDLQTSLDLATAIAPPASATQTRTLVARAVLLAKDREQHIAAALATLPARPGARAATSTPRSPSAALPLNLISHTPVSPDIRTALTLAKLLSLTVGSAPAAARLHAAEALSCVHLTPSTTSLLTAVAAFRVLRVFGADSALFEAGKCGLEGVSGCLRVWAGRKKRLGVDGGGLDRRRRGRIVETCVSVTKMVGGWGREGVVDEGYGSAGGEGAKGGA</sequence>
<keyword evidence="2" id="KW-1185">Reference proteome</keyword>
<reference evidence="1" key="1">
    <citation type="submission" date="2024-02" db="EMBL/GenBank/DDBJ databases">
        <title>Metagenome Assembled Genome of Zalaria obscura JY119.</title>
        <authorList>
            <person name="Vighnesh L."/>
            <person name="Jagadeeshwari U."/>
            <person name="Venkata Ramana C."/>
            <person name="Sasikala C."/>
        </authorList>
    </citation>
    <scope>NUCLEOTIDE SEQUENCE</scope>
    <source>
        <strain evidence="1">JY119</strain>
    </source>
</reference>
<accession>A0ACC3SKV9</accession>
<evidence type="ECO:0000313" key="1">
    <source>
        <dbReference type="EMBL" id="KAK8214841.1"/>
    </source>
</evidence>
<organism evidence="1 2">
    <name type="scientific">Zalaria obscura</name>
    <dbReference type="NCBI Taxonomy" id="2024903"/>
    <lineage>
        <taxon>Eukaryota</taxon>
        <taxon>Fungi</taxon>
        <taxon>Dikarya</taxon>
        <taxon>Ascomycota</taxon>
        <taxon>Pezizomycotina</taxon>
        <taxon>Dothideomycetes</taxon>
        <taxon>Dothideomycetidae</taxon>
        <taxon>Dothideales</taxon>
        <taxon>Zalariaceae</taxon>
        <taxon>Zalaria</taxon>
    </lineage>
</organism>
<dbReference type="EMBL" id="JAMKPW020000010">
    <property type="protein sequence ID" value="KAK8214841.1"/>
    <property type="molecule type" value="Genomic_DNA"/>
</dbReference>
<proteinExistence type="predicted"/>